<keyword evidence="4" id="KW-1133">Transmembrane helix</keyword>
<dbReference type="NCBIfam" id="TIGR00881">
    <property type="entry name" value="2A0104"/>
    <property type="match status" value="1"/>
</dbReference>
<dbReference type="PROSITE" id="PS50850">
    <property type="entry name" value="MFS"/>
    <property type="match status" value="1"/>
</dbReference>
<dbReference type="Proteomes" id="UP000251647">
    <property type="component" value="Unassembled WGS sequence"/>
</dbReference>
<evidence type="ECO:0000313" key="8">
    <source>
        <dbReference type="Proteomes" id="UP000251647"/>
    </source>
</evidence>
<evidence type="ECO:0000256" key="3">
    <source>
        <dbReference type="ARBA" id="ARBA00022692"/>
    </source>
</evidence>
<comment type="similarity">
    <text evidence="2">Belongs to the major facilitator superfamily. Organophosphate:Pi antiporter (OPA) (TC 2.A.1.4) family.</text>
</comment>
<dbReference type="CDD" id="cd17488">
    <property type="entry name" value="MFS_UhpC"/>
    <property type="match status" value="1"/>
</dbReference>
<evidence type="ECO:0000259" key="6">
    <source>
        <dbReference type="PROSITE" id="PS50850"/>
    </source>
</evidence>
<accession>A0A2T3QPB6</accession>
<dbReference type="GO" id="GO:0035435">
    <property type="term" value="P:phosphate ion transmembrane transport"/>
    <property type="evidence" value="ECO:0007669"/>
    <property type="project" value="TreeGrafter"/>
</dbReference>
<dbReference type="PROSITE" id="PS00942">
    <property type="entry name" value="GLPT"/>
    <property type="match status" value="1"/>
</dbReference>
<sequence length="443" mass="49541">MFGFLRSHYPSTMVEDKTEIDQKYHYWRFHIMVSMYIGYAGFYFSRKTFNYAMPAMMADLGLDKADIGLIGTLFYITYGCSKFFSGIISDRSNPRYFMGLGLIATGIINIVFGLSSSLYMLAMLWVLNAWCQGWGWPSCSKLLTTWYSRSERGFWWALWNTAHNVGGALIPLVVGYLTLHFGWRYGFMLPGIIAVVIGLFICWRLRDKPVTLGLPSVGRWRKDHLEIAQENEGLGLSSRDILHKYVIKNKYIWLLAFSYVLVYIVRTGINDWGNLYLTEQFHYSLISANGAISLFEIGGFVGSLVAGWGSDKLFGGNRGPMNLIFAIGIFLSVAALWLMPFKSYVLQSACFFAIGFFIFGPQMLIGMAAAECSHKNSAGAATGFVGLFAYMGAALSGYPLAIVVEHYHWTGFFTVLAAVSAVIGLLLLPFLKAQSVAITQKII</sequence>
<keyword evidence="3" id="KW-0812">Transmembrane</keyword>
<dbReference type="Pfam" id="PF07690">
    <property type="entry name" value="MFS_1"/>
    <property type="match status" value="1"/>
</dbReference>
<evidence type="ECO:0000256" key="5">
    <source>
        <dbReference type="ARBA" id="ARBA00023136"/>
    </source>
</evidence>
<dbReference type="GO" id="GO:0012505">
    <property type="term" value="C:endomembrane system"/>
    <property type="evidence" value="ECO:0007669"/>
    <property type="project" value="UniProtKB-SubCell"/>
</dbReference>
<evidence type="ECO:0000313" key="7">
    <source>
        <dbReference type="EMBL" id="SPY27945.1"/>
    </source>
</evidence>
<reference evidence="7 8" key="1">
    <citation type="submission" date="2018-06" db="EMBL/GenBank/DDBJ databases">
        <authorList>
            <consortium name="Pathogen Informatics"/>
            <person name="Doyle S."/>
        </authorList>
    </citation>
    <scope>NUCLEOTIDE SEQUENCE [LARGE SCALE GENOMIC DNA]</scope>
    <source>
        <strain evidence="7 8">NCTC11647</strain>
    </source>
</reference>
<dbReference type="InterPro" id="IPR011701">
    <property type="entry name" value="MFS"/>
</dbReference>
<gene>
    <name evidence="7" type="primary">uhpC_1</name>
    <name evidence="7" type="ORF">NCTC11647_01014</name>
</gene>
<dbReference type="SUPFAM" id="SSF103473">
    <property type="entry name" value="MFS general substrate transporter"/>
    <property type="match status" value="1"/>
</dbReference>
<proteinExistence type="inferred from homology"/>
<dbReference type="GO" id="GO:0061513">
    <property type="term" value="F:glucose 6-phosphate:phosphate antiporter activity"/>
    <property type="evidence" value="ECO:0007669"/>
    <property type="project" value="TreeGrafter"/>
</dbReference>
<dbReference type="InterPro" id="IPR021159">
    <property type="entry name" value="Sugar-P_transporter_CS"/>
</dbReference>
<evidence type="ECO:0000256" key="1">
    <source>
        <dbReference type="ARBA" id="ARBA00004127"/>
    </source>
</evidence>
<dbReference type="InterPro" id="IPR000849">
    <property type="entry name" value="Sugar_P_transporter"/>
</dbReference>
<name>A0A2T3QPB6_PHODM</name>
<keyword evidence="5" id="KW-0472">Membrane</keyword>
<feature type="domain" description="Major facilitator superfamily (MFS) profile" evidence="6">
    <location>
        <begin position="31"/>
        <end position="436"/>
    </location>
</feature>
<dbReference type="InterPro" id="IPR036259">
    <property type="entry name" value="MFS_trans_sf"/>
</dbReference>
<dbReference type="PANTHER" id="PTHR43826:SF3">
    <property type="entry name" value="GLUCOSE-6-PHOSPHATE EXCHANGER SLC37A4"/>
    <property type="match status" value="1"/>
</dbReference>
<dbReference type="OrthoDB" id="9766638at2"/>
<dbReference type="InterPro" id="IPR051337">
    <property type="entry name" value="OPA_Antiporter"/>
</dbReference>
<comment type="subcellular location">
    <subcellularLocation>
        <location evidence="1">Endomembrane system</location>
        <topology evidence="1">Multi-pass membrane protein</topology>
    </subcellularLocation>
</comment>
<dbReference type="InterPro" id="IPR020846">
    <property type="entry name" value="MFS_dom"/>
</dbReference>
<evidence type="ECO:0000256" key="2">
    <source>
        <dbReference type="ARBA" id="ARBA00009598"/>
    </source>
</evidence>
<evidence type="ECO:0000256" key="4">
    <source>
        <dbReference type="ARBA" id="ARBA00022989"/>
    </source>
</evidence>
<dbReference type="EMBL" id="UATL01000001">
    <property type="protein sequence ID" value="SPY27945.1"/>
    <property type="molecule type" value="Genomic_DNA"/>
</dbReference>
<dbReference type="AlphaFoldDB" id="A0A2T3QPB6"/>
<dbReference type="PIRSF" id="PIRSF002808">
    <property type="entry name" value="Hexose_phosphate_transp"/>
    <property type="match status" value="1"/>
</dbReference>
<organism evidence="7 8">
    <name type="scientific">Photobacterium damselae</name>
    <dbReference type="NCBI Taxonomy" id="38293"/>
    <lineage>
        <taxon>Bacteria</taxon>
        <taxon>Pseudomonadati</taxon>
        <taxon>Pseudomonadota</taxon>
        <taxon>Gammaproteobacteria</taxon>
        <taxon>Vibrionales</taxon>
        <taxon>Vibrionaceae</taxon>
        <taxon>Photobacterium</taxon>
    </lineage>
</organism>
<dbReference type="Gene3D" id="1.20.1250.20">
    <property type="entry name" value="MFS general substrate transporter like domains"/>
    <property type="match status" value="2"/>
</dbReference>
<dbReference type="RefSeq" id="WP_005299855.1">
    <property type="nucleotide sequence ID" value="NZ_PYOG01000001.1"/>
</dbReference>
<dbReference type="PANTHER" id="PTHR43826">
    <property type="entry name" value="GLUCOSE-6-PHOSPHATE EXCHANGER SLC37A4"/>
    <property type="match status" value="1"/>
</dbReference>
<dbReference type="GO" id="GO:0005886">
    <property type="term" value="C:plasma membrane"/>
    <property type="evidence" value="ECO:0007669"/>
    <property type="project" value="TreeGrafter"/>
</dbReference>
<dbReference type="NCBIfam" id="NF008661">
    <property type="entry name" value="PRK11663.1"/>
    <property type="match status" value="1"/>
</dbReference>
<protein>
    <submittedName>
        <fullName evidence="7">Regulatory protein uhpC</fullName>
    </submittedName>
</protein>